<dbReference type="EMBL" id="JAGPNK010000003">
    <property type="protein sequence ID" value="KAH7324563.1"/>
    <property type="molecule type" value="Genomic_DNA"/>
</dbReference>
<sequence length="241" mass="25454">MPTKTIAFIGASTGVGLSALKHTLAAGHHAIALCRTPSKLADLLPASSHPNLRIIQGNAKDAESVAQCLVKPDGSLVDAVVSTVGGKFIPSRLTIDDPQVCRLAMRALLDAIAQLRRQGAAGRPLVVVCSTTGISCAGRDVPLLLVPLYHVGLKVPHEDKRIMEDDLVASGEDFAIVRCSLLVDGASETPIRVGIEDPKAGLESAAIGYTISREDAGRWFADNLILKDAGSYRNKLVTITY</sequence>
<keyword evidence="4" id="KW-1185">Reference proteome</keyword>
<dbReference type="InterPro" id="IPR036291">
    <property type="entry name" value="NAD(P)-bd_dom_sf"/>
</dbReference>
<dbReference type="Pfam" id="PF13460">
    <property type="entry name" value="NAD_binding_10"/>
    <property type="match status" value="1"/>
</dbReference>
<dbReference type="PANTHER" id="PTHR43355:SF2">
    <property type="entry name" value="FLAVIN REDUCTASE (NADPH)"/>
    <property type="match status" value="1"/>
</dbReference>
<reference evidence="3" key="1">
    <citation type="journal article" date="2021" name="Nat. Commun.">
        <title>Genetic determinants of endophytism in the Arabidopsis root mycobiome.</title>
        <authorList>
            <person name="Mesny F."/>
            <person name="Miyauchi S."/>
            <person name="Thiergart T."/>
            <person name="Pickel B."/>
            <person name="Atanasova L."/>
            <person name="Karlsson M."/>
            <person name="Huettel B."/>
            <person name="Barry K.W."/>
            <person name="Haridas S."/>
            <person name="Chen C."/>
            <person name="Bauer D."/>
            <person name="Andreopoulos W."/>
            <person name="Pangilinan J."/>
            <person name="LaButti K."/>
            <person name="Riley R."/>
            <person name="Lipzen A."/>
            <person name="Clum A."/>
            <person name="Drula E."/>
            <person name="Henrissat B."/>
            <person name="Kohler A."/>
            <person name="Grigoriev I.V."/>
            <person name="Martin F.M."/>
            <person name="Hacquard S."/>
        </authorList>
    </citation>
    <scope>NUCLEOTIDE SEQUENCE</scope>
    <source>
        <strain evidence="3">MPI-CAGE-CH-0235</strain>
    </source>
</reference>
<organism evidence="3 4">
    <name type="scientific">Stachybotrys elegans</name>
    <dbReference type="NCBI Taxonomy" id="80388"/>
    <lineage>
        <taxon>Eukaryota</taxon>
        <taxon>Fungi</taxon>
        <taxon>Dikarya</taxon>
        <taxon>Ascomycota</taxon>
        <taxon>Pezizomycotina</taxon>
        <taxon>Sordariomycetes</taxon>
        <taxon>Hypocreomycetidae</taxon>
        <taxon>Hypocreales</taxon>
        <taxon>Stachybotryaceae</taxon>
        <taxon>Stachybotrys</taxon>
    </lineage>
</organism>
<dbReference type="InterPro" id="IPR016040">
    <property type="entry name" value="NAD(P)-bd_dom"/>
</dbReference>
<dbReference type="GO" id="GO:0042602">
    <property type="term" value="F:riboflavin reductase (NADPH) activity"/>
    <property type="evidence" value="ECO:0007669"/>
    <property type="project" value="TreeGrafter"/>
</dbReference>
<dbReference type="InterPro" id="IPR051606">
    <property type="entry name" value="Polyketide_Oxido-like"/>
</dbReference>
<proteinExistence type="inferred from homology"/>
<dbReference type="PANTHER" id="PTHR43355">
    <property type="entry name" value="FLAVIN REDUCTASE (NADPH)"/>
    <property type="match status" value="1"/>
</dbReference>
<evidence type="ECO:0000313" key="4">
    <source>
        <dbReference type="Proteomes" id="UP000813444"/>
    </source>
</evidence>
<dbReference type="OrthoDB" id="63935at2759"/>
<protein>
    <recommendedName>
        <fullName evidence="2">NAD(P)-binding domain-containing protein</fullName>
    </recommendedName>
</protein>
<comment type="caution">
    <text evidence="3">The sequence shown here is derived from an EMBL/GenBank/DDBJ whole genome shotgun (WGS) entry which is preliminary data.</text>
</comment>
<comment type="similarity">
    <text evidence="1">Belongs to the avfA family.</text>
</comment>
<dbReference type="GO" id="GO:0004074">
    <property type="term" value="F:biliverdin reductase [NAD(P)H] activity"/>
    <property type="evidence" value="ECO:0007669"/>
    <property type="project" value="TreeGrafter"/>
</dbReference>
<name>A0A8K0SVP2_9HYPO</name>
<gene>
    <name evidence="3" type="ORF">B0I35DRAFT_388414</name>
</gene>
<accession>A0A8K0SVP2</accession>
<evidence type="ECO:0000256" key="1">
    <source>
        <dbReference type="ARBA" id="ARBA00038376"/>
    </source>
</evidence>
<dbReference type="Gene3D" id="3.40.50.720">
    <property type="entry name" value="NAD(P)-binding Rossmann-like Domain"/>
    <property type="match status" value="1"/>
</dbReference>
<dbReference type="Proteomes" id="UP000813444">
    <property type="component" value="Unassembled WGS sequence"/>
</dbReference>
<evidence type="ECO:0000259" key="2">
    <source>
        <dbReference type="Pfam" id="PF13460"/>
    </source>
</evidence>
<feature type="domain" description="NAD(P)-binding" evidence="2">
    <location>
        <begin position="10"/>
        <end position="222"/>
    </location>
</feature>
<dbReference type="AlphaFoldDB" id="A0A8K0SVP2"/>
<evidence type="ECO:0000313" key="3">
    <source>
        <dbReference type="EMBL" id="KAH7324563.1"/>
    </source>
</evidence>
<dbReference type="SUPFAM" id="SSF51735">
    <property type="entry name" value="NAD(P)-binding Rossmann-fold domains"/>
    <property type="match status" value="1"/>
</dbReference>